<keyword evidence="1" id="KW-0413">Isomerase</keyword>
<dbReference type="Proteomes" id="UP001246858">
    <property type="component" value="Unassembled WGS sequence"/>
</dbReference>
<proteinExistence type="predicted"/>
<name>A0ACC6KUL3_9SPHI</name>
<evidence type="ECO:0000313" key="2">
    <source>
        <dbReference type="Proteomes" id="UP001246858"/>
    </source>
</evidence>
<reference evidence="1" key="1">
    <citation type="submission" date="2023-07" db="EMBL/GenBank/DDBJ databases">
        <title>Sorghum-associated microbial communities from plants grown in Nebraska, USA.</title>
        <authorList>
            <person name="Schachtman D."/>
        </authorList>
    </citation>
    <scope>NUCLEOTIDE SEQUENCE</scope>
    <source>
        <strain evidence="1">2697</strain>
    </source>
</reference>
<comment type="caution">
    <text evidence="1">The sequence shown here is derived from an EMBL/GenBank/DDBJ whole genome shotgun (WGS) entry which is preliminary data.</text>
</comment>
<evidence type="ECO:0000313" key="1">
    <source>
        <dbReference type="EMBL" id="MDR6782842.1"/>
    </source>
</evidence>
<accession>A0ACC6KUL3</accession>
<sequence>MSVNLIKLVSIVLISIGLHAQAYAASQNIPGDTAVVRIKSKDTTNYPVRLMYSPNNESKFVLSAKPIKGVYEFRLPLKGYSRAVLYITSVHNLIKSGKSFVPQPAPQFLIKGGTAVTVTADFNNPLDLSLKASDAEIRLYDSYAAKERQTHQQIWAQTKIKYSQSAGTEKVHQAEAEIAGLSAQLKAFKKQFTAQHRNTFSALMVFESYYTELGNEAAFKQLKQMATVYKDSPEWKALYAKLDAANATAKGAVVPAFEVQDINGKSFNSRKLEGKYLLIDFWGSWCQPCRASHPELKAIYEQYKPKGLEILGIAFESGTMENQQKQWKKAIAEDQINWIHVLNTTENNLVKLFGISSYPTKILVDPKGNILLRTSGHSDELKKLLETALGSKTSGLVSLNKSVGRDNLLNYLNQKLTENTMESKAILKAEAEALMQSADEENLLLALKLYKAMGSADTAAAVEKGMLKKFPKGVMARDLAYDKIFGAKPEPPIAEVEKSYLNWLKAYPAATYSAKQQERYNFALLTLVQRFSKAGNKEKMDHYLDLLQEPNLKAVALYNVGKDFMDRNQVSAAVQYLGPALKLSREAKVSTDPKTRKGFAAMYYGSIVDTYSSALLSSGKYNEVVKLTADLLEEYNYTGMNCQQLVLTLAKARVSKGEKLYAFLALDRYLRANPQTPPVLEMAKDLYTMLNGSNADFEEYLSGLLAGKQKQLTDHLKTTMVKEKAPLFSLYNRKGQLVNLADYKGKVVVLDFWATWCVPCVQSFPGMQATIDHYKDNKDVEFLFINTWETKAGFEKNVEELMDQHHYTFNVLYDKQGSENKELAVKQYGVKAIPAKFVIDKEGFIRFRASNSRTDKASVLNELSAMIDIVLKE</sequence>
<dbReference type="EMBL" id="JAVDTF010000001">
    <property type="protein sequence ID" value="MDR6782842.1"/>
    <property type="molecule type" value="Genomic_DNA"/>
</dbReference>
<organism evidence="1 2">
    <name type="scientific">Pedobacter africanus</name>
    <dbReference type="NCBI Taxonomy" id="151894"/>
    <lineage>
        <taxon>Bacteria</taxon>
        <taxon>Pseudomonadati</taxon>
        <taxon>Bacteroidota</taxon>
        <taxon>Sphingobacteriia</taxon>
        <taxon>Sphingobacteriales</taxon>
        <taxon>Sphingobacteriaceae</taxon>
        <taxon>Pedobacter</taxon>
    </lineage>
</organism>
<protein>
    <submittedName>
        <fullName evidence="1">Thiol-disulfide isomerase/thioredoxin</fullName>
    </submittedName>
</protein>
<keyword evidence="2" id="KW-1185">Reference proteome</keyword>
<gene>
    <name evidence="1" type="ORF">J2X78_001394</name>
</gene>